<feature type="transmembrane region" description="Helical" evidence="4">
    <location>
        <begin position="46"/>
        <end position="65"/>
    </location>
</feature>
<dbReference type="Pfam" id="PF08245">
    <property type="entry name" value="Mur_ligase_M"/>
    <property type="match status" value="1"/>
</dbReference>
<dbReference type="SUPFAM" id="SSF53623">
    <property type="entry name" value="MurD-like peptide ligases, catalytic domain"/>
    <property type="match status" value="1"/>
</dbReference>
<dbReference type="AlphaFoldDB" id="A0A1K1MW97"/>
<dbReference type="Gene3D" id="3.90.190.20">
    <property type="entry name" value="Mur ligase, C-terminal domain"/>
    <property type="match status" value="1"/>
</dbReference>
<keyword evidence="2" id="KW-0547">Nucleotide-binding</keyword>
<dbReference type="InterPro" id="IPR036615">
    <property type="entry name" value="Mur_ligase_C_dom_sf"/>
</dbReference>
<evidence type="ECO:0000313" key="7">
    <source>
        <dbReference type="EMBL" id="SFW27277.1"/>
    </source>
</evidence>
<evidence type="ECO:0000256" key="2">
    <source>
        <dbReference type="ARBA" id="ARBA00022741"/>
    </source>
</evidence>
<dbReference type="Gene3D" id="3.40.1190.10">
    <property type="entry name" value="Mur-like, catalytic domain"/>
    <property type="match status" value="1"/>
</dbReference>
<accession>A0A1K1MW97</accession>
<dbReference type="PANTHER" id="PTHR43024:SF1">
    <property type="entry name" value="UDP-N-ACETYLMURAMOYL-TRIPEPTIDE--D-ALANYL-D-ALANINE LIGASE"/>
    <property type="match status" value="1"/>
</dbReference>
<dbReference type="EMBL" id="FPIP01000003">
    <property type="protein sequence ID" value="SFW27277.1"/>
    <property type="molecule type" value="Genomic_DNA"/>
</dbReference>
<dbReference type="Pfam" id="PF02875">
    <property type="entry name" value="Mur_ligase_C"/>
    <property type="match status" value="1"/>
</dbReference>
<evidence type="ECO:0000256" key="3">
    <source>
        <dbReference type="ARBA" id="ARBA00022840"/>
    </source>
</evidence>
<proteinExistence type="predicted"/>
<feature type="transmembrane region" description="Helical" evidence="4">
    <location>
        <begin position="6"/>
        <end position="25"/>
    </location>
</feature>
<evidence type="ECO:0000256" key="1">
    <source>
        <dbReference type="ARBA" id="ARBA00022598"/>
    </source>
</evidence>
<dbReference type="InterPro" id="IPR013221">
    <property type="entry name" value="Mur_ligase_cen"/>
</dbReference>
<dbReference type="RefSeq" id="WP_081367806.1">
    <property type="nucleotide sequence ID" value="NZ_FPIP01000003.1"/>
</dbReference>
<dbReference type="InterPro" id="IPR004101">
    <property type="entry name" value="Mur_ligase_C"/>
</dbReference>
<feature type="domain" description="Mur ligase central" evidence="6">
    <location>
        <begin position="204"/>
        <end position="391"/>
    </location>
</feature>
<keyword evidence="3" id="KW-0067">ATP-binding</keyword>
<evidence type="ECO:0000313" key="8">
    <source>
        <dbReference type="Proteomes" id="UP000183461"/>
    </source>
</evidence>
<feature type="domain" description="Mur ligase C-terminal" evidence="5">
    <location>
        <begin position="414"/>
        <end position="536"/>
    </location>
</feature>
<dbReference type="PANTHER" id="PTHR43024">
    <property type="entry name" value="UDP-N-ACETYLMURAMOYL-TRIPEPTIDE--D-ALANYL-D-ALANINE LIGASE"/>
    <property type="match status" value="1"/>
</dbReference>
<dbReference type="GO" id="GO:0016881">
    <property type="term" value="F:acid-amino acid ligase activity"/>
    <property type="evidence" value="ECO:0007669"/>
    <property type="project" value="InterPro"/>
</dbReference>
<evidence type="ECO:0000259" key="5">
    <source>
        <dbReference type="Pfam" id="PF02875"/>
    </source>
</evidence>
<feature type="transmembrane region" description="Helical" evidence="4">
    <location>
        <begin position="109"/>
        <end position="126"/>
    </location>
</feature>
<gene>
    <name evidence="7" type="ORF">SAMN02910280_1431</name>
</gene>
<dbReference type="GO" id="GO:0005524">
    <property type="term" value="F:ATP binding"/>
    <property type="evidence" value="ECO:0007669"/>
    <property type="project" value="UniProtKB-KW"/>
</dbReference>
<evidence type="ECO:0000259" key="6">
    <source>
        <dbReference type="Pfam" id="PF08245"/>
    </source>
</evidence>
<dbReference type="Proteomes" id="UP000183461">
    <property type="component" value="Unassembled WGS sequence"/>
</dbReference>
<evidence type="ECO:0000256" key="4">
    <source>
        <dbReference type="SAM" id="Phobius"/>
    </source>
</evidence>
<feature type="transmembrane region" description="Helical" evidence="4">
    <location>
        <begin position="71"/>
        <end position="89"/>
    </location>
</feature>
<sequence length="544" mass="60821">MNLVLWIIYAVIALTATVFLGLREFHMLQLNGYKTPEHSRWMKKNARRYILPAVLFIAQFLLIPFQHKRGLAVALLIVLCFFNAIIALLNKPGKKFKKPLVYTARMKRMMITFGILIAVFYVFAIINGKIFVQVDAVSGGYEETRWFISALPYIFVGSALYLTPILVPLSNLINKPVEKAVQNWYINDAKRILSECPTLHKVGITGSYGKTSMKFYLDELLNSQYNTLKTPESFNTPMGVTITIRRDLKPTHEYFICEMGARRVHEIKELCGIADPHDGIITSVGPQHLETFGSIENVVNTKFELADHVKAKGGKIYLNGDNELIRRKAPEYPNAVLYGLQEGNHYRATDISVSDRGTEFTVTAPDGETKRFSMKLLGEHNVQNVLGAIAYAHGTGISLDKLTLPVKRIAAVPHRLQLLDKGGNMTFIDDAYNSNPSGCRAALNVLGLFDACRILVTPGMVELGAKQEELNFEFGQEAAKACDHIVLVGKNQTVPIYNGIKDAGYDMDNVFVADSLNEALAHVNAYQTDKKKIVLLENDLPDNY</sequence>
<organism evidence="7 8">
    <name type="scientific">Ruminococcus flavefaciens</name>
    <dbReference type="NCBI Taxonomy" id="1265"/>
    <lineage>
        <taxon>Bacteria</taxon>
        <taxon>Bacillati</taxon>
        <taxon>Bacillota</taxon>
        <taxon>Clostridia</taxon>
        <taxon>Eubacteriales</taxon>
        <taxon>Oscillospiraceae</taxon>
        <taxon>Ruminococcus</taxon>
    </lineage>
</organism>
<name>A0A1K1MW97_RUMFL</name>
<keyword evidence="4" id="KW-0812">Transmembrane</keyword>
<protein>
    <submittedName>
        <fullName evidence="7">UDP-N-acetylmuramoyl-tripeptide--D-alanyl-D-alanine ligase</fullName>
    </submittedName>
</protein>
<keyword evidence="4" id="KW-0472">Membrane</keyword>
<feature type="transmembrane region" description="Helical" evidence="4">
    <location>
        <begin position="146"/>
        <end position="169"/>
    </location>
</feature>
<dbReference type="SUPFAM" id="SSF53244">
    <property type="entry name" value="MurD-like peptide ligases, peptide-binding domain"/>
    <property type="match status" value="1"/>
</dbReference>
<reference evidence="8" key="1">
    <citation type="submission" date="2016-11" db="EMBL/GenBank/DDBJ databases">
        <authorList>
            <person name="Varghese N."/>
            <person name="Submissions S."/>
        </authorList>
    </citation>
    <scope>NUCLEOTIDE SEQUENCE [LARGE SCALE GENOMIC DNA]</scope>
    <source>
        <strain evidence="8">YL228</strain>
    </source>
</reference>
<dbReference type="InterPro" id="IPR036565">
    <property type="entry name" value="Mur-like_cat_sf"/>
</dbReference>
<dbReference type="InterPro" id="IPR051046">
    <property type="entry name" value="MurCDEF_CellWall_CoF430Synth"/>
</dbReference>
<keyword evidence="4" id="KW-1133">Transmembrane helix</keyword>
<keyword evidence="1 7" id="KW-0436">Ligase</keyword>